<gene>
    <name evidence="4" type="ORF">LY90DRAFT_706138</name>
</gene>
<dbReference type="CDD" id="cd04479">
    <property type="entry name" value="RPA3"/>
    <property type="match status" value="1"/>
</dbReference>
<dbReference type="GO" id="GO:0035861">
    <property type="term" value="C:site of double-strand break"/>
    <property type="evidence" value="ECO:0007669"/>
    <property type="project" value="TreeGrafter"/>
</dbReference>
<dbReference type="GO" id="GO:0000724">
    <property type="term" value="P:double-strand break repair via homologous recombination"/>
    <property type="evidence" value="ECO:0007669"/>
    <property type="project" value="TreeGrafter"/>
</dbReference>
<dbReference type="AlphaFoldDB" id="A0A1Y2AUI8"/>
<dbReference type="Pfam" id="PF08661">
    <property type="entry name" value="Rep_fac-A_3"/>
    <property type="match status" value="1"/>
</dbReference>
<dbReference type="GO" id="GO:0003697">
    <property type="term" value="F:single-stranded DNA binding"/>
    <property type="evidence" value="ECO:0007669"/>
    <property type="project" value="TreeGrafter"/>
</dbReference>
<evidence type="ECO:0000256" key="2">
    <source>
        <dbReference type="ARBA" id="ARBA00009761"/>
    </source>
</evidence>
<dbReference type="GO" id="GO:0006260">
    <property type="term" value="P:DNA replication"/>
    <property type="evidence" value="ECO:0007669"/>
    <property type="project" value="InterPro"/>
</dbReference>
<evidence type="ECO:0000256" key="3">
    <source>
        <dbReference type="ARBA" id="ARBA00023242"/>
    </source>
</evidence>
<protein>
    <submittedName>
        <fullName evidence="4">Replication factor A protein 3</fullName>
    </submittedName>
</protein>
<dbReference type="OrthoDB" id="188186at2759"/>
<evidence type="ECO:0000313" key="5">
    <source>
        <dbReference type="Proteomes" id="UP000193920"/>
    </source>
</evidence>
<dbReference type="InterPro" id="IPR013970">
    <property type="entry name" value="Rfa2"/>
</dbReference>
<dbReference type="GO" id="GO:0005662">
    <property type="term" value="C:DNA replication factor A complex"/>
    <property type="evidence" value="ECO:0007669"/>
    <property type="project" value="TreeGrafter"/>
</dbReference>
<dbReference type="Proteomes" id="UP000193920">
    <property type="component" value="Unassembled WGS sequence"/>
</dbReference>
<dbReference type="GO" id="GO:0006284">
    <property type="term" value="P:base-excision repair"/>
    <property type="evidence" value="ECO:0007669"/>
    <property type="project" value="TreeGrafter"/>
</dbReference>
<comment type="subcellular location">
    <subcellularLocation>
        <location evidence="1">Nucleus</location>
    </subcellularLocation>
</comment>
<comment type="caution">
    <text evidence="4">The sequence shown here is derived from an EMBL/GenBank/DDBJ whole genome shotgun (WGS) entry which is preliminary data.</text>
</comment>
<dbReference type="STRING" id="1754190.A0A1Y2AUI8"/>
<reference evidence="4 5" key="1">
    <citation type="submission" date="2016-08" db="EMBL/GenBank/DDBJ databases">
        <title>A Parts List for Fungal Cellulosomes Revealed by Comparative Genomics.</title>
        <authorList>
            <consortium name="DOE Joint Genome Institute"/>
            <person name="Haitjema C.H."/>
            <person name="Gilmore S.P."/>
            <person name="Henske J.K."/>
            <person name="Solomon K.V."/>
            <person name="De Groot R."/>
            <person name="Kuo A."/>
            <person name="Mondo S.J."/>
            <person name="Salamov A.A."/>
            <person name="Labutti K."/>
            <person name="Zhao Z."/>
            <person name="Chiniquy J."/>
            <person name="Barry K."/>
            <person name="Brewer H.M."/>
            <person name="Purvine S.O."/>
            <person name="Wright A.T."/>
            <person name="Boxma B."/>
            <person name="Van Alen T."/>
            <person name="Hackstein J.H."/>
            <person name="Baker S.E."/>
            <person name="Grigoriev I.V."/>
            <person name="O'Malley M.A."/>
        </authorList>
    </citation>
    <scope>NUCLEOTIDE SEQUENCE [LARGE SCALE GENOMIC DNA]</scope>
    <source>
        <strain evidence="4 5">G1</strain>
    </source>
</reference>
<sequence>MSDVVIPRINSSMFREYINKNVRVVGQVLSNQGDSVILKTSDQGNVKVSINHYGNAYNSRFVEVIGQITGEDSITETAEAIGLGDNFDMESFEKLINYQRKFPEIF</sequence>
<dbReference type="SUPFAM" id="SSF50249">
    <property type="entry name" value="Nucleic acid-binding proteins"/>
    <property type="match status" value="1"/>
</dbReference>
<keyword evidence="3" id="KW-0539">Nucleus</keyword>
<dbReference type="GO" id="GO:0003684">
    <property type="term" value="F:damaged DNA binding"/>
    <property type="evidence" value="ECO:0007669"/>
    <property type="project" value="TreeGrafter"/>
</dbReference>
<dbReference type="InterPro" id="IPR012340">
    <property type="entry name" value="NA-bd_OB-fold"/>
</dbReference>
<accession>A0A1Y2AUI8</accession>
<keyword evidence="5" id="KW-1185">Reference proteome</keyword>
<dbReference type="EMBL" id="MCOG01000204">
    <property type="protein sequence ID" value="ORY26212.1"/>
    <property type="molecule type" value="Genomic_DNA"/>
</dbReference>
<dbReference type="Gene3D" id="2.40.50.140">
    <property type="entry name" value="Nucleic acid-binding proteins"/>
    <property type="match status" value="1"/>
</dbReference>
<proteinExistence type="inferred from homology"/>
<dbReference type="GO" id="GO:0006289">
    <property type="term" value="P:nucleotide-excision repair"/>
    <property type="evidence" value="ECO:0007669"/>
    <property type="project" value="TreeGrafter"/>
</dbReference>
<evidence type="ECO:0000313" key="4">
    <source>
        <dbReference type="EMBL" id="ORY26212.1"/>
    </source>
</evidence>
<dbReference type="GO" id="GO:0006298">
    <property type="term" value="P:mismatch repair"/>
    <property type="evidence" value="ECO:0007669"/>
    <property type="project" value="TreeGrafter"/>
</dbReference>
<dbReference type="PANTHER" id="PTHR15114:SF1">
    <property type="entry name" value="REPLICATION PROTEIN A 14 KDA SUBUNIT"/>
    <property type="match status" value="1"/>
</dbReference>
<evidence type="ECO:0000256" key="1">
    <source>
        <dbReference type="ARBA" id="ARBA00004123"/>
    </source>
</evidence>
<comment type="similarity">
    <text evidence="2">Belongs to the replication factor A protein 3 family.</text>
</comment>
<organism evidence="4 5">
    <name type="scientific">Neocallimastix californiae</name>
    <dbReference type="NCBI Taxonomy" id="1754190"/>
    <lineage>
        <taxon>Eukaryota</taxon>
        <taxon>Fungi</taxon>
        <taxon>Fungi incertae sedis</taxon>
        <taxon>Chytridiomycota</taxon>
        <taxon>Chytridiomycota incertae sedis</taxon>
        <taxon>Neocallimastigomycetes</taxon>
        <taxon>Neocallimastigales</taxon>
        <taxon>Neocallimastigaceae</taxon>
        <taxon>Neocallimastix</taxon>
    </lineage>
</organism>
<dbReference type="PANTHER" id="PTHR15114">
    <property type="entry name" value="REPLICATION PROTEIN A3"/>
    <property type="match status" value="1"/>
</dbReference>
<name>A0A1Y2AUI8_9FUNG</name>